<feature type="compositionally biased region" description="Low complexity" evidence="7">
    <location>
        <begin position="201"/>
        <end position="214"/>
    </location>
</feature>
<comment type="subcellular location">
    <subcellularLocation>
        <location evidence="1">Nucleus</location>
    </subcellularLocation>
</comment>
<dbReference type="EMBL" id="CABIKO010000034">
    <property type="protein sequence ID" value="VVA19053.1"/>
    <property type="molecule type" value="Genomic_DNA"/>
</dbReference>
<protein>
    <submittedName>
        <fullName evidence="11">PREDICTED: mRNAion factor</fullName>
    </submittedName>
</protein>
<dbReference type="PROSITE" id="PS51370">
    <property type="entry name" value="R"/>
    <property type="match status" value="1"/>
</dbReference>
<evidence type="ECO:0000313" key="11">
    <source>
        <dbReference type="EMBL" id="VVA19053.1"/>
    </source>
</evidence>
<feature type="region of interest" description="Disordered" evidence="7">
    <location>
        <begin position="246"/>
        <end position="266"/>
    </location>
</feature>
<evidence type="ECO:0000313" key="13">
    <source>
        <dbReference type="Proteomes" id="UP001054821"/>
    </source>
</evidence>
<dbReference type="Pfam" id="PF03634">
    <property type="entry name" value="TCP"/>
    <property type="match status" value="1"/>
</dbReference>
<sequence length="424" mass="47492">MFSSCSSNINSTSVSPFQPYFPLSSSNYHPPPPPPPSFPCVNQEACSGDIFLHHNIQGYPISGQFPLHNNALMAPPLPQSLTHLGVSSNTVPPSINADDHHPYHNYYGAINNDNIFPHFLHSSREDIVAPPMKKDRHSKIFTAQGLRDRRVRLSINVARQFFDLQDLLGFDKASKTLEWLLTKSRRAIKQLGTRNKHLTCSTSTGRSKSLTSSSECDDDDADSGTNEVENVASREKEVMLMMKKKMKESESESANVYGTKDSRAKARARARERTREKLMCTTGSRPQMLNQLKLFNELDHHQSNNNCKTMSSSSGKANIGDHPENQELGSLLANQLAHHHEDDPSVHVIKRNKLKQYSSVYSNYNQQKYLNVVSAENTDQSSNSHIQFPNAFQNWDTNGAFPCPNIHCAITSINLSTVGQELQE</sequence>
<dbReference type="InterPro" id="IPR017888">
    <property type="entry name" value="CYC/TB1_R_domain"/>
</dbReference>
<dbReference type="PROSITE" id="PS51369">
    <property type="entry name" value="TCP"/>
    <property type="match status" value="1"/>
</dbReference>
<name>A0A5E4ETP8_PRUDU</name>
<evidence type="ECO:0000256" key="4">
    <source>
        <dbReference type="ARBA" id="ARBA00023125"/>
    </source>
</evidence>
<organism evidence="11 12">
    <name type="scientific">Prunus dulcis</name>
    <name type="common">Almond</name>
    <name type="synonym">Amygdalus dulcis</name>
    <dbReference type="NCBI Taxonomy" id="3755"/>
    <lineage>
        <taxon>Eukaryota</taxon>
        <taxon>Viridiplantae</taxon>
        <taxon>Streptophyta</taxon>
        <taxon>Embryophyta</taxon>
        <taxon>Tracheophyta</taxon>
        <taxon>Spermatophyta</taxon>
        <taxon>Magnoliopsida</taxon>
        <taxon>eudicotyledons</taxon>
        <taxon>Gunneridae</taxon>
        <taxon>Pentapetalae</taxon>
        <taxon>rosids</taxon>
        <taxon>fabids</taxon>
        <taxon>Rosales</taxon>
        <taxon>Rosaceae</taxon>
        <taxon>Amygdaloideae</taxon>
        <taxon>Amygdaleae</taxon>
        <taxon>Prunus</taxon>
    </lineage>
</organism>
<dbReference type="PANTHER" id="PTHR31072">
    <property type="entry name" value="TRANSCRIPTION FACTOR TCP4-RELATED"/>
    <property type="match status" value="1"/>
</dbReference>
<reference evidence="12" key="2">
    <citation type="journal article" date="2020" name="Plant J.">
        <title>Transposons played a major role in the diversification between the closely related almond and peach genomes: results from the almond genome sequence.</title>
        <authorList>
            <person name="Alioto T."/>
            <person name="Alexiou K.G."/>
            <person name="Bardil A."/>
            <person name="Barteri F."/>
            <person name="Castanera R."/>
            <person name="Cruz F."/>
            <person name="Dhingra A."/>
            <person name="Duval H."/>
            <person name="Fernandez I Marti A."/>
            <person name="Frias L."/>
            <person name="Galan B."/>
            <person name="Garcia J.L."/>
            <person name="Howad W."/>
            <person name="Gomez-Garrido J."/>
            <person name="Gut M."/>
            <person name="Julca I."/>
            <person name="Morata J."/>
            <person name="Puigdomenech P."/>
            <person name="Ribeca P."/>
            <person name="Rubio Cabetas M.J."/>
            <person name="Vlasova A."/>
            <person name="Wirthensohn M."/>
            <person name="Garcia-Mas J."/>
            <person name="Gabaldon T."/>
            <person name="Casacuberta J.M."/>
            <person name="Arus P."/>
        </authorList>
    </citation>
    <scope>NUCLEOTIDE SEQUENCE [LARGE SCALE GENOMIC DNA]</scope>
    <source>
        <strain evidence="12">cv. Texas</strain>
    </source>
</reference>
<evidence type="ECO:0000313" key="10">
    <source>
        <dbReference type="EMBL" id="KAI5340600.1"/>
    </source>
</evidence>
<keyword evidence="3" id="KW-0805">Transcription regulation</keyword>
<reference evidence="11" key="1">
    <citation type="submission" date="2019-07" db="EMBL/GenBank/DDBJ databases">
        <authorList>
            <person name="Alioto T."/>
            <person name="Alioto T."/>
            <person name="Gomez Garrido J."/>
        </authorList>
    </citation>
    <scope>NUCLEOTIDE SEQUENCE</scope>
</reference>
<dbReference type="Proteomes" id="UP001054821">
    <property type="component" value="Chromosome 3"/>
</dbReference>
<dbReference type="Proteomes" id="UP000327085">
    <property type="component" value="Chromosome 3"/>
</dbReference>
<evidence type="ECO:0000259" key="9">
    <source>
        <dbReference type="PROSITE" id="PS51370"/>
    </source>
</evidence>
<feature type="domain" description="R" evidence="9">
    <location>
        <begin position="260"/>
        <end position="277"/>
    </location>
</feature>
<keyword evidence="13" id="KW-1185">Reference proteome</keyword>
<evidence type="ECO:0000256" key="1">
    <source>
        <dbReference type="ARBA" id="ARBA00004123"/>
    </source>
</evidence>
<feature type="compositionally biased region" description="Polar residues" evidence="7">
    <location>
        <begin position="305"/>
        <end position="316"/>
    </location>
</feature>
<keyword evidence="5" id="KW-0804">Transcription</keyword>
<feature type="domain" description="TCP" evidence="8">
    <location>
        <begin position="133"/>
        <end position="191"/>
    </location>
</feature>
<evidence type="ECO:0000256" key="3">
    <source>
        <dbReference type="ARBA" id="ARBA00023015"/>
    </source>
</evidence>
<dbReference type="PANTHER" id="PTHR31072:SF224">
    <property type="entry name" value="TRANSCRIPTION FACTOR TCP1"/>
    <property type="match status" value="1"/>
</dbReference>
<keyword evidence="6" id="KW-0539">Nucleus</keyword>
<evidence type="ECO:0000256" key="5">
    <source>
        <dbReference type="ARBA" id="ARBA00023163"/>
    </source>
</evidence>
<evidence type="ECO:0000256" key="7">
    <source>
        <dbReference type="SAM" id="MobiDB-lite"/>
    </source>
</evidence>
<dbReference type="GO" id="GO:0043565">
    <property type="term" value="F:sequence-specific DNA binding"/>
    <property type="evidence" value="ECO:0007669"/>
    <property type="project" value="TreeGrafter"/>
</dbReference>
<feature type="region of interest" description="Disordered" evidence="7">
    <location>
        <begin position="305"/>
        <end position="325"/>
    </location>
</feature>
<dbReference type="InParanoid" id="A0A5E4ETP8"/>
<evidence type="ECO:0000259" key="8">
    <source>
        <dbReference type="PROSITE" id="PS51369"/>
    </source>
</evidence>
<dbReference type="GO" id="GO:0003700">
    <property type="term" value="F:DNA-binding transcription factor activity"/>
    <property type="evidence" value="ECO:0007669"/>
    <property type="project" value="InterPro"/>
</dbReference>
<dbReference type="AlphaFoldDB" id="A0A5E4ETP8"/>
<reference evidence="10 13" key="3">
    <citation type="journal article" date="2022" name="G3 (Bethesda)">
        <title>Whole-genome sequence and methylome profiling of the almond [Prunus dulcis (Mill.) D.A. Webb] cultivar 'Nonpareil'.</title>
        <authorList>
            <person name="D'Amico-Willman K.M."/>
            <person name="Ouma W.Z."/>
            <person name="Meulia T."/>
            <person name="Sideli G.M."/>
            <person name="Gradziel T.M."/>
            <person name="Fresnedo-Ramirez J."/>
        </authorList>
    </citation>
    <scope>NUCLEOTIDE SEQUENCE [LARGE SCALE GENOMIC DNA]</scope>
    <source>
        <strain evidence="10">Clone GOH B32 T37-40</strain>
    </source>
</reference>
<evidence type="ECO:0000313" key="12">
    <source>
        <dbReference type="Proteomes" id="UP000327085"/>
    </source>
</evidence>
<dbReference type="InterPro" id="IPR005333">
    <property type="entry name" value="Transcription_factor_TCP"/>
</dbReference>
<dbReference type="Gramene" id="VVA19053">
    <property type="protein sequence ID" value="VVA19053"/>
    <property type="gene ID" value="Prudul26B017391"/>
</dbReference>
<dbReference type="EMBL" id="JAJFAZ020000003">
    <property type="protein sequence ID" value="KAI5340600.1"/>
    <property type="molecule type" value="Genomic_DNA"/>
</dbReference>
<evidence type="ECO:0000256" key="6">
    <source>
        <dbReference type="ARBA" id="ARBA00023242"/>
    </source>
</evidence>
<evidence type="ECO:0000256" key="2">
    <source>
        <dbReference type="ARBA" id="ARBA00022473"/>
    </source>
</evidence>
<gene>
    <name evidence="11" type="ORF">ALMOND_2B017391</name>
    <name evidence="10" type="ORF">L3X38_019874</name>
</gene>
<dbReference type="OMA" id="TREKMCS"/>
<keyword evidence="2" id="KW-0217">Developmental protein</keyword>
<feature type="region of interest" description="Disordered" evidence="7">
    <location>
        <begin position="200"/>
        <end position="227"/>
    </location>
</feature>
<proteinExistence type="predicted"/>
<dbReference type="GO" id="GO:2000032">
    <property type="term" value="P:regulation of secondary shoot formation"/>
    <property type="evidence" value="ECO:0007669"/>
    <property type="project" value="TreeGrafter"/>
</dbReference>
<dbReference type="GO" id="GO:0005634">
    <property type="term" value="C:nucleus"/>
    <property type="evidence" value="ECO:0007669"/>
    <property type="project" value="UniProtKB-SubCell"/>
</dbReference>
<dbReference type="InterPro" id="IPR017887">
    <property type="entry name" value="TF_TCP_subgr"/>
</dbReference>
<keyword evidence="4" id="KW-0238">DNA-binding</keyword>
<accession>A0A5E4ETP8</accession>